<evidence type="ECO:0000256" key="6">
    <source>
        <dbReference type="SAM" id="Phobius"/>
    </source>
</evidence>
<evidence type="ECO:0000313" key="7">
    <source>
        <dbReference type="EMBL" id="MFC6331386.1"/>
    </source>
</evidence>
<keyword evidence="5 6" id="KW-0472">Membrane</keyword>
<dbReference type="Pfam" id="PF03741">
    <property type="entry name" value="TerC"/>
    <property type="match status" value="1"/>
</dbReference>
<keyword evidence="4 6" id="KW-1133">Transmembrane helix</keyword>
<sequence length="221" mass="24112">MDSFIIFSQIVLINLLLSGDNAIVISMVSNRLPAAQRNKAIWLGTMVAVVLRCVLVFLALPLLKIPFLQAAGGLILLFIAMKLLVDLQKGDHHEQEGQQLTMLGAIWTIITADFVMSLDNVLAIAAVAKGDLVLIMLGIAISIPMIIWGSKLLELLLKRFSFLGYVGAGCLAFAAGEMIIKDQGLYTLLLYKMESMISIIPFMCIPLVIIVAVMGQQVKQQ</sequence>
<evidence type="ECO:0000256" key="3">
    <source>
        <dbReference type="ARBA" id="ARBA00022692"/>
    </source>
</evidence>
<keyword evidence="8" id="KW-1185">Reference proteome</keyword>
<reference evidence="8" key="1">
    <citation type="journal article" date="2019" name="Int. J. Syst. Evol. Microbiol.">
        <title>The Global Catalogue of Microorganisms (GCM) 10K type strain sequencing project: providing services to taxonomists for standard genome sequencing and annotation.</title>
        <authorList>
            <consortium name="The Broad Institute Genomics Platform"/>
            <consortium name="The Broad Institute Genome Sequencing Center for Infectious Disease"/>
            <person name="Wu L."/>
            <person name="Ma J."/>
        </authorList>
    </citation>
    <scope>NUCLEOTIDE SEQUENCE [LARGE SCALE GENOMIC DNA]</scope>
    <source>
        <strain evidence="8">PCU 280</strain>
    </source>
</reference>
<evidence type="ECO:0000256" key="4">
    <source>
        <dbReference type="ARBA" id="ARBA00022989"/>
    </source>
</evidence>
<evidence type="ECO:0000256" key="5">
    <source>
        <dbReference type="ARBA" id="ARBA00023136"/>
    </source>
</evidence>
<organism evidence="7 8">
    <name type="scientific">Paenibacillus septentrionalis</name>
    <dbReference type="NCBI Taxonomy" id="429342"/>
    <lineage>
        <taxon>Bacteria</taxon>
        <taxon>Bacillati</taxon>
        <taxon>Bacillota</taxon>
        <taxon>Bacilli</taxon>
        <taxon>Bacillales</taxon>
        <taxon>Paenibacillaceae</taxon>
        <taxon>Paenibacillus</taxon>
    </lineage>
</organism>
<dbReference type="RefSeq" id="WP_379230576.1">
    <property type="nucleotide sequence ID" value="NZ_JBHSTE010000001.1"/>
</dbReference>
<dbReference type="InterPro" id="IPR005496">
    <property type="entry name" value="Integral_membrane_TerC"/>
</dbReference>
<dbReference type="PANTHER" id="PTHR30238:SF4">
    <property type="entry name" value="SLL1022 PROTEIN"/>
    <property type="match status" value="1"/>
</dbReference>
<gene>
    <name evidence="7" type="ORF">ACFP56_02035</name>
</gene>
<keyword evidence="3 6" id="KW-0812">Transmembrane</keyword>
<feature type="transmembrane region" description="Helical" evidence="6">
    <location>
        <begin position="66"/>
        <end position="85"/>
    </location>
</feature>
<feature type="transmembrane region" description="Helical" evidence="6">
    <location>
        <begin position="40"/>
        <end position="60"/>
    </location>
</feature>
<evidence type="ECO:0000256" key="1">
    <source>
        <dbReference type="ARBA" id="ARBA00004141"/>
    </source>
</evidence>
<dbReference type="PANTHER" id="PTHR30238">
    <property type="entry name" value="MEMBRANE BOUND PREDICTED REDOX MODULATOR"/>
    <property type="match status" value="1"/>
</dbReference>
<evidence type="ECO:0000256" key="2">
    <source>
        <dbReference type="ARBA" id="ARBA00007511"/>
    </source>
</evidence>
<feature type="transmembrane region" description="Helical" evidence="6">
    <location>
        <begin position="195"/>
        <end position="215"/>
    </location>
</feature>
<protein>
    <submittedName>
        <fullName evidence="7">TerC family protein</fullName>
    </submittedName>
</protein>
<accession>A0ABW1UYX5</accession>
<name>A0ABW1UYX5_9BACL</name>
<dbReference type="EMBL" id="JBHSTE010000001">
    <property type="protein sequence ID" value="MFC6331386.1"/>
    <property type="molecule type" value="Genomic_DNA"/>
</dbReference>
<feature type="transmembrane region" description="Helical" evidence="6">
    <location>
        <begin position="162"/>
        <end position="180"/>
    </location>
</feature>
<comment type="caution">
    <text evidence="7">The sequence shown here is derived from an EMBL/GenBank/DDBJ whole genome shotgun (WGS) entry which is preliminary data.</text>
</comment>
<dbReference type="NCBIfam" id="TIGR03717">
    <property type="entry name" value="R_switched_YjbE"/>
    <property type="match status" value="1"/>
</dbReference>
<dbReference type="InterPro" id="IPR022301">
    <property type="entry name" value="Integral_membrane_YjbE"/>
</dbReference>
<evidence type="ECO:0000313" key="8">
    <source>
        <dbReference type="Proteomes" id="UP001596233"/>
    </source>
</evidence>
<dbReference type="Proteomes" id="UP001596233">
    <property type="component" value="Unassembled WGS sequence"/>
</dbReference>
<proteinExistence type="inferred from homology"/>
<comment type="subcellular location">
    <subcellularLocation>
        <location evidence="1">Membrane</location>
        <topology evidence="1">Multi-pass membrane protein</topology>
    </subcellularLocation>
</comment>
<feature type="transmembrane region" description="Helical" evidence="6">
    <location>
        <begin position="6"/>
        <end position="28"/>
    </location>
</feature>
<comment type="similarity">
    <text evidence="2">Belongs to the TerC family.</text>
</comment>
<feature type="transmembrane region" description="Helical" evidence="6">
    <location>
        <begin position="105"/>
        <end position="126"/>
    </location>
</feature>
<feature type="transmembrane region" description="Helical" evidence="6">
    <location>
        <begin position="132"/>
        <end position="150"/>
    </location>
</feature>